<dbReference type="PANTHER" id="PTHR36766:SF70">
    <property type="entry name" value="DISEASE RESISTANCE PROTEIN RGA4"/>
    <property type="match status" value="1"/>
</dbReference>
<dbReference type="Gene3D" id="1.10.10.10">
    <property type="entry name" value="Winged helix-like DNA-binding domain superfamily/Winged helix DNA-binding domain"/>
    <property type="match status" value="1"/>
</dbReference>
<dbReference type="Gene3D" id="3.40.50.300">
    <property type="entry name" value="P-loop containing nucleotide triphosphate hydrolases"/>
    <property type="match status" value="1"/>
</dbReference>
<feature type="compositionally biased region" description="Polar residues" evidence="4">
    <location>
        <begin position="1262"/>
        <end position="1279"/>
    </location>
</feature>
<evidence type="ECO:0000259" key="5">
    <source>
        <dbReference type="Pfam" id="PF00931"/>
    </source>
</evidence>
<evidence type="ECO:0000259" key="7">
    <source>
        <dbReference type="Pfam" id="PF25019"/>
    </source>
</evidence>
<evidence type="ECO:0000256" key="4">
    <source>
        <dbReference type="SAM" id="MobiDB-lite"/>
    </source>
</evidence>
<evidence type="ECO:0000259" key="6">
    <source>
        <dbReference type="Pfam" id="PF23559"/>
    </source>
</evidence>
<keyword evidence="3" id="KW-0611">Plant defense</keyword>
<dbReference type="Gene3D" id="1.10.8.430">
    <property type="entry name" value="Helical domain of apoptotic protease-activating factors"/>
    <property type="match status" value="1"/>
</dbReference>
<dbReference type="InterPro" id="IPR056789">
    <property type="entry name" value="LRR_R13L1-DRL21"/>
</dbReference>
<feature type="region of interest" description="Disordered" evidence="4">
    <location>
        <begin position="1654"/>
        <end position="1677"/>
    </location>
</feature>
<dbReference type="InterPro" id="IPR036388">
    <property type="entry name" value="WH-like_DNA-bd_sf"/>
</dbReference>
<dbReference type="EMBL" id="RWGY01000039">
    <property type="protein sequence ID" value="TVU09074.1"/>
    <property type="molecule type" value="Genomic_DNA"/>
</dbReference>
<dbReference type="GO" id="GO:0006952">
    <property type="term" value="P:defense response"/>
    <property type="evidence" value="ECO:0007669"/>
    <property type="project" value="UniProtKB-KW"/>
</dbReference>
<name>A0A5J9TCP9_9POAL</name>
<dbReference type="InterPro" id="IPR027417">
    <property type="entry name" value="P-loop_NTPase"/>
</dbReference>
<feature type="domain" description="Disease resistance protein winged helix" evidence="6">
    <location>
        <begin position="620"/>
        <end position="690"/>
    </location>
</feature>
<feature type="compositionally biased region" description="Low complexity" evidence="4">
    <location>
        <begin position="1654"/>
        <end position="1664"/>
    </location>
</feature>
<dbReference type="Gramene" id="TVU09074">
    <property type="protein sequence ID" value="TVU09074"/>
    <property type="gene ID" value="EJB05_42514"/>
</dbReference>
<dbReference type="SUPFAM" id="SSF52540">
    <property type="entry name" value="P-loop containing nucleoside triphosphate hydrolases"/>
    <property type="match status" value="1"/>
</dbReference>
<dbReference type="PRINTS" id="PR00364">
    <property type="entry name" value="DISEASERSIST"/>
</dbReference>
<dbReference type="PANTHER" id="PTHR36766">
    <property type="entry name" value="PLANT BROAD-SPECTRUM MILDEW RESISTANCE PROTEIN RPW8"/>
    <property type="match status" value="1"/>
</dbReference>
<evidence type="ECO:0000313" key="8">
    <source>
        <dbReference type="EMBL" id="TVU09074.1"/>
    </source>
</evidence>
<accession>A0A5J9TCP9</accession>
<dbReference type="Pfam" id="PF23559">
    <property type="entry name" value="WHD_DRP"/>
    <property type="match status" value="1"/>
</dbReference>
<evidence type="ECO:0000313" key="9">
    <source>
        <dbReference type="Proteomes" id="UP000324897"/>
    </source>
</evidence>
<feature type="region of interest" description="Disordered" evidence="4">
    <location>
        <begin position="1262"/>
        <end position="1281"/>
    </location>
</feature>
<dbReference type="Gene3D" id="3.80.10.10">
    <property type="entry name" value="Ribonuclease Inhibitor"/>
    <property type="match status" value="3"/>
</dbReference>
<feature type="region of interest" description="Disordered" evidence="4">
    <location>
        <begin position="133"/>
        <end position="155"/>
    </location>
</feature>
<dbReference type="InterPro" id="IPR058922">
    <property type="entry name" value="WHD_DRP"/>
</dbReference>
<feature type="domain" description="NB-ARC" evidence="5">
    <location>
        <begin position="370"/>
        <end position="527"/>
    </location>
</feature>
<feature type="region of interest" description="Disordered" evidence="4">
    <location>
        <begin position="1694"/>
        <end position="1717"/>
    </location>
</feature>
<evidence type="ECO:0000256" key="3">
    <source>
        <dbReference type="ARBA" id="ARBA00022821"/>
    </source>
</evidence>
<dbReference type="GO" id="GO:0043531">
    <property type="term" value="F:ADP binding"/>
    <property type="evidence" value="ECO:0007669"/>
    <property type="project" value="InterPro"/>
</dbReference>
<proteinExistence type="predicted"/>
<dbReference type="OrthoDB" id="659430at2759"/>
<organism evidence="8 9">
    <name type="scientific">Eragrostis curvula</name>
    <name type="common">weeping love grass</name>
    <dbReference type="NCBI Taxonomy" id="38414"/>
    <lineage>
        <taxon>Eukaryota</taxon>
        <taxon>Viridiplantae</taxon>
        <taxon>Streptophyta</taxon>
        <taxon>Embryophyta</taxon>
        <taxon>Tracheophyta</taxon>
        <taxon>Spermatophyta</taxon>
        <taxon>Magnoliopsida</taxon>
        <taxon>Liliopsida</taxon>
        <taxon>Poales</taxon>
        <taxon>Poaceae</taxon>
        <taxon>PACMAD clade</taxon>
        <taxon>Chloridoideae</taxon>
        <taxon>Eragrostideae</taxon>
        <taxon>Eragrostidinae</taxon>
        <taxon>Eragrostis</taxon>
    </lineage>
</organism>
<keyword evidence="1" id="KW-0433">Leucine-rich repeat</keyword>
<keyword evidence="9" id="KW-1185">Reference proteome</keyword>
<evidence type="ECO:0000256" key="2">
    <source>
        <dbReference type="ARBA" id="ARBA00022737"/>
    </source>
</evidence>
<dbReference type="Pfam" id="PF00931">
    <property type="entry name" value="NB-ARC"/>
    <property type="match status" value="1"/>
</dbReference>
<feature type="non-terminal residue" evidence="8">
    <location>
        <position position="1"/>
    </location>
</feature>
<reference evidence="8 9" key="1">
    <citation type="journal article" date="2019" name="Sci. Rep.">
        <title>A high-quality genome of Eragrostis curvula grass provides insights into Poaceae evolution and supports new strategies to enhance forage quality.</title>
        <authorList>
            <person name="Carballo J."/>
            <person name="Santos B.A.C.M."/>
            <person name="Zappacosta D."/>
            <person name="Garbus I."/>
            <person name="Selva J.P."/>
            <person name="Gallo C.A."/>
            <person name="Diaz A."/>
            <person name="Albertini E."/>
            <person name="Caccamo M."/>
            <person name="Echenique V."/>
        </authorList>
    </citation>
    <scope>NUCLEOTIDE SEQUENCE [LARGE SCALE GENOMIC DNA]</scope>
    <source>
        <strain evidence="9">cv. Victoria</strain>
        <tissue evidence="8">Leaf</tissue>
    </source>
</reference>
<comment type="caution">
    <text evidence="8">The sequence shown here is derived from an EMBL/GenBank/DDBJ whole genome shotgun (WGS) entry which is preliminary data.</text>
</comment>
<dbReference type="Proteomes" id="UP000324897">
    <property type="component" value="Chromosome 3"/>
</dbReference>
<dbReference type="Pfam" id="PF25019">
    <property type="entry name" value="LRR_R13L1-DRL21"/>
    <property type="match status" value="1"/>
</dbReference>
<dbReference type="InterPro" id="IPR042197">
    <property type="entry name" value="Apaf_helical"/>
</dbReference>
<gene>
    <name evidence="8" type="ORF">EJB05_42514</name>
</gene>
<dbReference type="InterPro" id="IPR002182">
    <property type="entry name" value="NB-ARC"/>
</dbReference>
<sequence length="1717" mass="190280">MEAAGIQAARWVLGKALGPLSSGALEAWAASTELGPNVEDLKLELLYAQGMLNNSRCRGHHQEIQNPALTELLLKLRGLADRADDVLDELEYFRIQDELYDTRHAADEHDGGCLYNHALNARHTTRAIVKMLGFSRGTQTSREKGPSEDDTTSGVSCTGALACLGPKTPADDDEEEASRGVPRCGALWPCGKKASAAPHQGGADVDDDKEKEEASCEAQRCGAVWPCGKASAAPPVLQTSQGDKEAAGHGCVTSLASSARGTIHAVGKHLPCHSVSPKLKFSRVEMSQTMKEITYQLKAVCHKVSTILNLELLDSNRSIAQSISMALDAKFSNKPLQEPVHKNAMSRPMTDSKFVEPKFQGRDREEREIIDGIKKGISSGKDLTVLPIVGPEGLGKTTLTQKIYNKEELKSLIDVKLWVCVSINFSVYRLTQEIADKLRTNENKDTPSDKLIAETLNNKRFLLVLDDMWNCTSEDEWARFLVPFKSGQTKGGVILVTTRIPQLAKMVKTAEQINLEGLDPEAFEKLFLACIYGSEEPPNDHGRLHEIRNQIKGKLKGSPLAAKTVGRLLKKHIDLDHWTRVLESKEWESQDDENDIMPALKLSFDYLPFHLQQCFIFCAMFPEDYKFGKEELIHLWIGFDVLHSPNGNKSIEDIGDSHLTELVDHGFLKEENDEDGCTSNTIHDLLHNLALKVSAQECLNICSSNLTSVEIPPSLRHLSIHIDDSSVNDRKTFDSCKEDFSAFEKRLKAENLRSLLLFGSYQCSFASTIGRLLSNAKAIRVIFSQNASHNMEHLLQKDSNHVHLRYFRTSDNVFGSGLFNNITRYYHLRVLDVLGKYKSYDVPRDMSNLIKLRHFVVRDEKKAADYMHSGISEVGKLKCLQALNKFMVKKKTQGFELRQIGHLLELKGSLCITNLDKVDSTKEADEAKLMRKKHLHNLILDWGIDRPSKDPAREDQILEGLKPNSNLSMLCIIGHGGTKCPSWLGLYLKDLESLGIHNVDWETFPPIGKFWLANEKFSSDDMSNKTFHRLGKIELVKLEGVKKWVVDSACQFYSCLKVLIIKECSELMELSFSNSACCQQEKNIWFPKLQKLGIKDCPKLSSLPLVPWTCAPCQIVIYNVGWCFRSLYYRYDNSGSSLTVTGREVTQDSDEFWMALKFDNLTKVKELEIDCCPPLPLDRLEMLSSLKSLDISGMNAICPVEEERRVQFELLAEHISISKCGATAKEMNHILSYMPKLLSVYVCDCEKITALGVVKQQTKVTSSSNGVDGLSSATSSSRNSMEEEEIAQEGLLLLPPQLQELNIHRCPELSLRPDDSADGLQGLRSLRSLTISDCPKFLPPSSASFSSCCPFPTSLQKLSLWLCDEPATDSVEAGKTLSLSNLTSLTGLQIIGGGNLRGSWRHLPPGSLTRLVVQKTRNFFLVDPEPSSQRQQNPGGLSSPFSVLQSLYTDDAAGLLAPPLCSLLSSSLTSLILHGKIERFTNDQEEALQLLTSLQELELSFLEKLRCLPAGLRGLPRLRTLRIYYCSAIGSLPTGGLPDSLHTLWIEGCGAIRSLPKGCLPNSLQELKISSCEGIRTLPKDGLPSSLRRLDVRYCGNKELRRHCRKLIGTIPIVQDYLSVCMHGCSSSSMNISAYSFHLVHKIDAAHESCASSQARSSRPASISPAPPASGPTASAGFGKSACVDHALDDVFLMPRPRRSRAGRDASRAGLLTASSS</sequence>
<dbReference type="SUPFAM" id="SSF52058">
    <property type="entry name" value="L domain-like"/>
    <property type="match status" value="2"/>
</dbReference>
<dbReference type="InterPro" id="IPR032675">
    <property type="entry name" value="LRR_dom_sf"/>
</dbReference>
<evidence type="ECO:0000256" key="1">
    <source>
        <dbReference type="ARBA" id="ARBA00022614"/>
    </source>
</evidence>
<feature type="domain" description="R13L1/DRL21-like LRR repeat region" evidence="7">
    <location>
        <begin position="897"/>
        <end position="1010"/>
    </location>
</feature>
<protein>
    <submittedName>
        <fullName evidence="8">Uncharacterized protein</fullName>
    </submittedName>
</protein>
<keyword evidence="2" id="KW-0677">Repeat</keyword>